<organism evidence="2 3">
    <name type="scientific">Porphyridium purpureum</name>
    <name type="common">Red alga</name>
    <name type="synonym">Porphyridium cruentum</name>
    <dbReference type="NCBI Taxonomy" id="35688"/>
    <lineage>
        <taxon>Eukaryota</taxon>
        <taxon>Rhodophyta</taxon>
        <taxon>Bangiophyceae</taxon>
        <taxon>Porphyridiales</taxon>
        <taxon>Porphyridiaceae</taxon>
        <taxon>Porphyridium</taxon>
    </lineage>
</organism>
<reference evidence="3" key="1">
    <citation type="journal article" date="2019" name="Nat. Commun.">
        <title>Expansion of phycobilisome linker gene families in mesophilic red algae.</title>
        <authorList>
            <person name="Lee J."/>
            <person name="Kim D."/>
            <person name="Bhattacharya D."/>
            <person name="Yoon H.S."/>
        </authorList>
    </citation>
    <scope>NUCLEOTIDE SEQUENCE [LARGE SCALE GENOMIC DNA]</scope>
    <source>
        <strain evidence="3">CCMP 1328</strain>
    </source>
</reference>
<evidence type="ECO:0000313" key="3">
    <source>
        <dbReference type="Proteomes" id="UP000324585"/>
    </source>
</evidence>
<protein>
    <submittedName>
        <fullName evidence="2">Uncharacterized protein</fullName>
    </submittedName>
</protein>
<proteinExistence type="predicted"/>
<dbReference type="EMBL" id="VRMN01000001">
    <property type="protein sequence ID" value="KAA8498768.1"/>
    <property type="molecule type" value="Genomic_DNA"/>
</dbReference>
<accession>A0A5J4Z6B3</accession>
<name>A0A5J4Z6B3_PORPP</name>
<dbReference type="AlphaFoldDB" id="A0A5J4Z6B3"/>
<dbReference type="Proteomes" id="UP000324585">
    <property type="component" value="Unassembled WGS sequence"/>
</dbReference>
<keyword evidence="1" id="KW-0812">Transmembrane</keyword>
<keyword evidence="1" id="KW-1133">Transmembrane helix</keyword>
<evidence type="ECO:0000313" key="2">
    <source>
        <dbReference type="EMBL" id="KAA8498768.1"/>
    </source>
</evidence>
<comment type="caution">
    <text evidence="2">The sequence shown here is derived from an EMBL/GenBank/DDBJ whole genome shotgun (WGS) entry which is preliminary data.</text>
</comment>
<sequence length="221" mass="23816">MASKGDARAADHESLEKLLDDLGKEHYVDPKVATHAQRQKKRSQNRVWTSRLIGATLGIAFVWLIIVTALGASIGYAFSRPSQTSQFCSVVSYAWTQSMARCDELVALPESDSSMSPPTQITRQCEGRDATNNSRASLSVETIVLQDGVAWSWQTQNFEDGPYIGTVITLAGIYSNSSFDGALGVTGGVGMLGTNFAGSCLVQSDSNDPDTVMYSMDLLVC</sequence>
<keyword evidence="1" id="KW-0472">Membrane</keyword>
<feature type="transmembrane region" description="Helical" evidence="1">
    <location>
        <begin position="52"/>
        <end position="78"/>
    </location>
</feature>
<gene>
    <name evidence="2" type="ORF">FVE85_6353</name>
</gene>
<keyword evidence="3" id="KW-1185">Reference proteome</keyword>
<evidence type="ECO:0000256" key="1">
    <source>
        <dbReference type="SAM" id="Phobius"/>
    </source>
</evidence>